<dbReference type="AlphaFoldDB" id="A0A5B7J093"/>
<dbReference type="Proteomes" id="UP000324222">
    <property type="component" value="Unassembled WGS sequence"/>
</dbReference>
<evidence type="ECO:0000313" key="2">
    <source>
        <dbReference type="Proteomes" id="UP000324222"/>
    </source>
</evidence>
<proteinExistence type="predicted"/>
<comment type="caution">
    <text evidence="1">The sequence shown here is derived from an EMBL/GenBank/DDBJ whole genome shotgun (WGS) entry which is preliminary data.</text>
</comment>
<evidence type="ECO:0000313" key="1">
    <source>
        <dbReference type="EMBL" id="MPC88205.1"/>
    </source>
</evidence>
<dbReference type="EMBL" id="VSRR010077013">
    <property type="protein sequence ID" value="MPC88205.1"/>
    <property type="molecule type" value="Genomic_DNA"/>
</dbReference>
<accession>A0A5B7J093</accession>
<reference evidence="1 2" key="1">
    <citation type="submission" date="2019-05" db="EMBL/GenBank/DDBJ databases">
        <title>Another draft genome of Portunus trituberculatus and its Hox gene families provides insights of decapod evolution.</title>
        <authorList>
            <person name="Jeong J.-H."/>
            <person name="Song I."/>
            <person name="Kim S."/>
            <person name="Choi T."/>
            <person name="Kim D."/>
            <person name="Ryu S."/>
            <person name="Kim W."/>
        </authorList>
    </citation>
    <scope>NUCLEOTIDE SEQUENCE [LARGE SCALE GENOMIC DNA]</scope>
    <source>
        <tissue evidence="1">Muscle</tissue>
    </source>
</reference>
<organism evidence="1 2">
    <name type="scientific">Portunus trituberculatus</name>
    <name type="common">Swimming crab</name>
    <name type="synonym">Neptunus trituberculatus</name>
    <dbReference type="NCBI Taxonomy" id="210409"/>
    <lineage>
        <taxon>Eukaryota</taxon>
        <taxon>Metazoa</taxon>
        <taxon>Ecdysozoa</taxon>
        <taxon>Arthropoda</taxon>
        <taxon>Crustacea</taxon>
        <taxon>Multicrustacea</taxon>
        <taxon>Malacostraca</taxon>
        <taxon>Eumalacostraca</taxon>
        <taxon>Eucarida</taxon>
        <taxon>Decapoda</taxon>
        <taxon>Pleocyemata</taxon>
        <taxon>Brachyura</taxon>
        <taxon>Eubrachyura</taxon>
        <taxon>Portunoidea</taxon>
        <taxon>Portunidae</taxon>
        <taxon>Portuninae</taxon>
        <taxon>Portunus</taxon>
    </lineage>
</organism>
<keyword evidence="2" id="KW-1185">Reference proteome</keyword>
<sequence>MEAYVSLLAYLIANRTFLPYTCCLRDVATDNNGQTILILRQIYPGDEIKVRRQHNIDRVVH</sequence>
<gene>
    <name evidence="1" type="ORF">E2C01_083103</name>
</gene>
<name>A0A5B7J093_PORTR</name>
<protein>
    <submittedName>
        <fullName evidence="1">Uncharacterized protein</fullName>
    </submittedName>
</protein>